<comment type="caution">
    <text evidence="1">The sequence shown here is derived from an EMBL/GenBank/DDBJ whole genome shotgun (WGS) entry which is preliminary data.</text>
</comment>
<dbReference type="Proteomes" id="UP001566331">
    <property type="component" value="Unassembled WGS sequence"/>
</dbReference>
<evidence type="ECO:0000313" key="1">
    <source>
        <dbReference type="EMBL" id="MEZ0474285.1"/>
    </source>
</evidence>
<dbReference type="EMBL" id="JBFWIC010000006">
    <property type="protein sequence ID" value="MEZ0474285.1"/>
    <property type="molecule type" value="Genomic_DNA"/>
</dbReference>
<evidence type="ECO:0000313" key="2">
    <source>
        <dbReference type="Proteomes" id="UP001566331"/>
    </source>
</evidence>
<proteinExistence type="predicted"/>
<dbReference type="RefSeq" id="WP_370561924.1">
    <property type="nucleotide sequence ID" value="NZ_JBFWIB010000001.1"/>
</dbReference>
<sequence>MNRKYTWGLIFTVMVALPVSAVIRNVEGHYINNFTDQSGTETKAKHQANFNCVYGGGSPVGNAYISYSSAIEFGGWHAVAIQPCDF</sequence>
<accession>A0ABV4HNG6</accession>
<protein>
    <submittedName>
        <fullName evidence="1">Uncharacterized protein</fullName>
    </submittedName>
</protein>
<name>A0ABV4HNG6_9GAMM</name>
<organism evidence="1 2">
    <name type="scientific">Luteimonas salinilitoris</name>
    <dbReference type="NCBI Taxonomy" id="3237697"/>
    <lineage>
        <taxon>Bacteria</taxon>
        <taxon>Pseudomonadati</taxon>
        <taxon>Pseudomonadota</taxon>
        <taxon>Gammaproteobacteria</taxon>
        <taxon>Lysobacterales</taxon>
        <taxon>Lysobacteraceae</taxon>
        <taxon>Luteimonas</taxon>
    </lineage>
</organism>
<keyword evidence="2" id="KW-1185">Reference proteome</keyword>
<gene>
    <name evidence="1" type="ORF">AB6713_06595</name>
</gene>
<reference evidence="1 2" key="1">
    <citation type="submission" date="2024-07" db="EMBL/GenBank/DDBJ databases">
        <title>Luteimonas salilacus sp. nov., isolated from the shore soil of Salt Lake in Tibet of China.</title>
        <authorList>
            <person name="Zhang X."/>
            <person name="Li A."/>
        </authorList>
    </citation>
    <scope>NUCLEOTIDE SEQUENCE [LARGE SCALE GENOMIC DNA]</scope>
    <source>
        <strain evidence="1 2">B3-2-R+30</strain>
    </source>
</reference>